<evidence type="ECO:0000313" key="2">
    <source>
        <dbReference type="Proteomes" id="UP001149163"/>
    </source>
</evidence>
<reference evidence="1" key="2">
    <citation type="journal article" date="2023" name="IMA Fungus">
        <title>Comparative genomic study of the Penicillium genus elucidates a diverse pangenome and 15 lateral gene transfer events.</title>
        <authorList>
            <person name="Petersen C."/>
            <person name="Sorensen T."/>
            <person name="Nielsen M.R."/>
            <person name="Sondergaard T.E."/>
            <person name="Sorensen J.L."/>
            <person name="Fitzpatrick D.A."/>
            <person name="Frisvad J.C."/>
            <person name="Nielsen K.L."/>
        </authorList>
    </citation>
    <scope>NUCLEOTIDE SEQUENCE</scope>
    <source>
        <strain evidence="1">IBT 26290</strain>
    </source>
</reference>
<name>A0A9W9HZX3_9EURO</name>
<dbReference type="AlphaFoldDB" id="A0A9W9HZX3"/>
<dbReference type="RefSeq" id="XP_056542115.1">
    <property type="nucleotide sequence ID" value="XM_056689686.1"/>
</dbReference>
<keyword evidence="2" id="KW-1185">Reference proteome</keyword>
<accession>A0A9W9HZX3</accession>
<protein>
    <submittedName>
        <fullName evidence="1">Uncharacterized protein</fullName>
    </submittedName>
</protein>
<reference evidence="1" key="1">
    <citation type="submission" date="2022-11" db="EMBL/GenBank/DDBJ databases">
        <authorList>
            <person name="Petersen C."/>
        </authorList>
    </citation>
    <scope>NUCLEOTIDE SEQUENCE</scope>
    <source>
        <strain evidence="1">IBT 26290</strain>
    </source>
</reference>
<dbReference type="EMBL" id="JAPQKN010000004">
    <property type="protein sequence ID" value="KAJ5160557.1"/>
    <property type="molecule type" value="Genomic_DNA"/>
</dbReference>
<organism evidence="1 2">
    <name type="scientific">Penicillium canariense</name>
    <dbReference type="NCBI Taxonomy" id="189055"/>
    <lineage>
        <taxon>Eukaryota</taxon>
        <taxon>Fungi</taxon>
        <taxon>Dikarya</taxon>
        <taxon>Ascomycota</taxon>
        <taxon>Pezizomycotina</taxon>
        <taxon>Eurotiomycetes</taxon>
        <taxon>Eurotiomycetidae</taxon>
        <taxon>Eurotiales</taxon>
        <taxon>Aspergillaceae</taxon>
        <taxon>Penicillium</taxon>
    </lineage>
</organism>
<evidence type="ECO:0000313" key="1">
    <source>
        <dbReference type="EMBL" id="KAJ5160557.1"/>
    </source>
</evidence>
<gene>
    <name evidence="1" type="ORF">N7482_007561</name>
</gene>
<comment type="caution">
    <text evidence="1">The sequence shown here is derived from an EMBL/GenBank/DDBJ whole genome shotgun (WGS) entry which is preliminary data.</text>
</comment>
<dbReference type="OrthoDB" id="4363600at2759"/>
<sequence>MATHNHEEEMEQVFIDPVPSINWGTWVEPLDMFPTQPDASPLMRDGEGQGTDAYRASRHPWDVVDYYLYLNAVEKGCHDWETRFYESQVVDSHKRREKESLGPTIDSDDPETQQHWEEPLILFASLPVPHAHLLPHRKFILGYNSRHCRLSGYLFETAPDTLANLGEVWDQRKLIINIPLDRFIQILKYAATRNPAVLQTGMFNFFHETTRHLHAGMDMVLAIKCAQFINDAVSGAIISDPSHIVVPSDMVDIEEKLRDILCRASHNAWFSAHKGQTAEQFREHGLVKAASSNLFSDQLSPPSIVNDEAKAKPGSCAPVEQNTSSLLYKIELPQLGLTTLEIVRQWTFDSVLLLMRSWCRLSEPFLKR</sequence>
<dbReference type="Proteomes" id="UP001149163">
    <property type="component" value="Unassembled WGS sequence"/>
</dbReference>
<dbReference type="GeneID" id="81428862"/>
<proteinExistence type="predicted"/>